<dbReference type="PANTHER" id="PTHR44591">
    <property type="entry name" value="STRESS RESPONSE REGULATOR PROTEIN 1"/>
    <property type="match status" value="1"/>
</dbReference>
<dbReference type="PANTHER" id="PTHR44591:SF14">
    <property type="entry name" value="PROTEIN PILG"/>
    <property type="match status" value="1"/>
</dbReference>
<dbReference type="CDD" id="cd17574">
    <property type="entry name" value="REC_OmpR"/>
    <property type="match status" value="1"/>
</dbReference>
<comment type="caution">
    <text evidence="5">The sequence shown here is derived from an EMBL/GenBank/DDBJ whole genome shotgun (WGS) entry which is preliminary data.</text>
</comment>
<dbReference type="Pfam" id="PF00072">
    <property type="entry name" value="Response_reg"/>
    <property type="match status" value="1"/>
</dbReference>
<evidence type="ECO:0000256" key="1">
    <source>
        <dbReference type="ARBA" id="ARBA00022553"/>
    </source>
</evidence>
<accession>A0A1G2EEA2</accession>
<sequence length="121" mass="13498">MKSILLVEDDPFLADIYGTKLKSSGFGVEVVSDGEQCLARVAQKIFDLVILDIVLPKMDGWEILREIKKTKGIKSMPVIILSNLSQKAEVEKGLKMGAIKYLIKAHYTPSEVVDEIKKVIH</sequence>
<dbReference type="AlphaFoldDB" id="A0A1G2EEA2"/>
<evidence type="ECO:0000256" key="2">
    <source>
        <dbReference type="ARBA" id="ARBA00023012"/>
    </source>
</evidence>
<dbReference type="InterPro" id="IPR050595">
    <property type="entry name" value="Bact_response_regulator"/>
</dbReference>
<dbReference type="GO" id="GO:0000160">
    <property type="term" value="P:phosphorelay signal transduction system"/>
    <property type="evidence" value="ECO:0007669"/>
    <property type="project" value="UniProtKB-KW"/>
</dbReference>
<name>A0A1G2EEA2_9BACT</name>
<protein>
    <recommendedName>
        <fullName evidence="4">Response regulatory domain-containing protein</fullName>
    </recommendedName>
</protein>
<evidence type="ECO:0000259" key="4">
    <source>
        <dbReference type="PROSITE" id="PS50110"/>
    </source>
</evidence>
<evidence type="ECO:0000256" key="3">
    <source>
        <dbReference type="PROSITE-ProRule" id="PRU00169"/>
    </source>
</evidence>
<evidence type="ECO:0000313" key="6">
    <source>
        <dbReference type="Proteomes" id="UP000176406"/>
    </source>
</evidence>
<dbReference type="InterPro" id="IPR011006">
    <property type="entry name" value="CheY-like_superfamily"/>
</dbReference>
<evidence type="ECO:0000313" key="5">
    <source>
        <dbReference type="EMBL" id="OGZ23478.1"/>
    </source>
</evidence>
<dbReference type="PROSITE" id="PS50110">
    <property type="entry name" value="RESPONSE_REGULATORY"/>
    <property type="match status" value="1"/>
</dbReference>
<dbReference type="Proteomes" id="UP000176406">
    <property type="component" value="Unassembled WGS sequence"/>
</dbReference>
<proteinExistence type="predicted"/>
<reference evidence="5 6" key="1">
    <citation type="journal article" date="2016" name="Nat. Commun.">
        <title>Thousands of microbial genomes shed light on interconnected biogeochemical processes in an aquifer system.</title>
        <authorList>
            <person name="Anantharaman K."/>
            <person name="Brown C.T."/>
            <person name="Hug L.A."/>
            <person name="Sharon I."/>
            <person name="Castelle C.J."/>
            <person name="Probst A.J."/>
            <person name="Thomas B.C."/>
            <person name="Singh A."/>
            <person name="Wilkins M.J."/>
            <person name="Karaoz U."/>
            <person name="Brodie E.L."/>
            <person name="Williams K.H."/>
            <person name="Hubbard S.S."/>
            <person name="Banfield J.F."/>
        </authorList>
    </citation>
    <scope>NUCLEOTIDE SEQUENCE [LARGE SCALE GENOMIC DNA]</scope>
</reference>
<keyword evidence="2" id="KW-0902">Two-component regulatory system</keyword>
<keyword evidence="1 3" id="KW-0597">Phosphoprotein</keyword>
<dbReference type="InterPro" id="IPR001789">
    <property type="entry name" value="Sig_transdc_resp-reg_receiver"/>
</dbReference>
<feature type="modified residue" description="4-aspartylphosphate" evidence="3">
    <location>
        <position position="52"/>
    </location>
</feature>
<dbReference type="EMBL" id="MHMG01000015">
    <property type="protein sequence ID" value="OGZ23478.1"/>
    <property type="molecule type" value="Genomic_DNA"/>
</dbReference>
<feature type="domain" description="Response regulatory" evidence="4">
    <location>
        <begin position="3"/>
        <end position="120"/>
    </location>
</feature>
<organism evidence="5 6">
    <name type="scientific">Candidatus Nealsonbacteria bacterium RIFCSPLOWO2_01_FULL_41_9</name>
    <dbReference type="NCBI Taxonomy" id="1801671"/>
    <lineage>
        <taxon>Bacteria</taxon>
        <taxon>Candidatus Nealsoniibacteriota</taxon>
    </lineage>
</organism>
<dbReference type="SMART" id="SM00448">
    <property type="entry name" value="REC"/>
    <property type="match status" value="1"/>
</dbReference>
<dbReference type="Gene3D" id="3.40.50.2300">
    <property type="match status" value="1"/>
</dbReference>
<dbReference type="SUPFAM" id="SSF52172">
    <property type="entry name" value="CheY-like"/>
    <property type="match status" value="1"/>
</dbReference>
<gene>
    <name evidence="5" type="ORF">A3A08_01010</name>
</gene>